<protein>
    <submittedName>
        <fullName evidence="2">Uncharacterized protein</fullName>
    </submittedName>
</protein>
<dbReference type="RefSeq" id="XP_040779267.1">
    <property type="nucleotide sequence ID" value="XM_040925852.1"/>
</dbReference>
<proteinExistence type="predicted"/>
<dbReference type="EMBL" id="MU032345">
    <property type="protein sequence ID" value="KAF3768306.1"/>
    <property type="molecule type" value="Genomic_DNA"/>
</dbReference>
<feature type="region of interest" description="Disordered" evidence="1">
    <location>
        <begin position="1"/>
        <end position="47"/>
    </location>
</feature>
<comment type="caution">
    <text evidence="2">The sequence shown here is derived from an EMBL/GenBank/DDBJ whole genome shotgun (WGS) entry which is preliminary data.</text>
</comment>
<evidence type="ECO:0000313" key="3">
    <source>
        <dbReference type="Proteomes" id="UP000803844"/>
    </source>
</evidence>
<organism evidence="2 3">
    <name type="scientific">Cryphonectria parasitica (strain ATCC 38755 / EP155)</name>
    <dbReference type="NCBI Taxonomy" id="660469"/>
    <lineage>
        <taxon>Eukaryota</taxon>
        <taxon>Fungi</taxon>
        <taxon>Dikarya</taxon>
        <taxon>Ascomycota</taxon>
        <taxon>Pezizomycotina</taxon>
        <taxon>Sordariomycetes</taxon>
        <taxon>Sordariomycetidae</taxon>
        <taxon>Diaporthales</taxon>
        <taxon>Cryphonectriaceae</taxon>
        <taxon>Cryphonectria-Endothia species complex</taxon>
        <taxon>Cryphonectria</taxon>
    </lineage>
</organism>
<dbReference type="GeneID" id="63842981"/>
<keyword evidence="3" id="KW-1185">Reference proteome</keyword>
<gene>
    <name evidence="2" type="ORF">M406DRAFT_75461</name>
</gene>
<evidence type="ECO:0000256" key="1">
    <source>
        <dbReference type="SAM" id="MobiDB-lite"/>
    </source>
</evidence>
<feature type="compositionally biased region" description="Low complexity" evidence="1">
    <location>
        <begin position="10"/>
        <end position="28"/>
    </location>
</feature>
<sequence length="235" mass="25996">MFENGSVVYSSCIPSESQSGESSGSGESTEAQWNTAEGDNDGCASPALQHASPPAVIRLLDVDIPHILPGSAGVHESGLLDVASLSIACCYRSSGHLRDKLKETQTSIFNWGGRDHASLHDLILFYRHKDFQFRIGDESRLGAKILSVIEMLNSKLELTDAMFSFERIILHTRTVRYLPSDKLLELSDFVAAVGINRHTMGELKEYVQQRICIHGLKTTRVLMKFVKLEDAKSLC</sequence>
<accession>A0A9P5CSG6</accession>
<dbReference type="Proteomes" id="UP000803844">
    <property type="component" value="Unassembled WGS sequence"/>
</dbReference>
<reference evidence="2" key="1">
    <citation type="journal article" date="2020" name="Phytopathology">
        <title>Genome sequence of the chestnut blight fungus Cryphonectria parasitica EP155: A fundamental resource for an archetypical invasive plant pathogen.</title>
        <authorList>
            <person name="Crouch J.A."/>
            <person name="Dawe A."/>
            <person name="Aerts A."/>
            <person name="Barry K."/>
            <person name="Churchill A.C.L."/>
            <person name="Grimwood J."/>
            <person name="Hillman B."/>
            <person name="Milgroom M.G."/>
            <person name="Pangilinan J."/>
            <person name="Smith M."/>
            <person name="Salamov A."/>
            <person name="Schmutz J."/>
            <person name="Yadav J."/>
            <person name="Grigoriev I.V."/>
            <person name="Nuss D."/>
        </authorList>
    </citation>
    <scope>NUCLEOTIDE SEQUENCE</scope>
    <source>
        <strain evidence="2">EP155</strain>
    </source>
</reference>
<evidence type="ECO:0000313" key="2">
    <source>
        <dbReference type="EMBL" id="KAF3768306.1"/>
    </source>
</evidence>
<name>A0A9P5CSG6_CRYP1</name>
<dbReference type="AlphaFoldDB" id="A0A9P5CSG6"/>